<organism evidence="2 3">
    <name type="scientific">Sorangium cellulosum</name>
    <name type="common">Polyangium cellulosum</name>
    <dbReference type="NCBI Taxonomy" id="56"/>
    <lineage>
        <taxon>Bacteria</taxon>
        <taxon>Pseudomonadati</taxon>
        <taxon>Myxococcota</taxon>
        <taxon>Polyangia</taxon>
        <taxon>Polyangiales</taxon>
        <taxon>Polyangiaceae</taxon>
        <taxon>Sorangium</taxon>
    </lineage>
</organism>
<comment type="caution">
    <text evidence="2">The sequence shown here is derived from an EMBL/GenBank/DDBJ whole genome shotgun (WGS) entry which is preliminary data.</text>
</comment>
<sequence>MNTGIAALDTDRRSGRPARRRAVALRPLLLLTATWVSEGCDRDAPGVPPAEAPDGGGGTAAPGCAPGELATASGCEPAGIPPEACGAGFTPGDRACAPVLPPAPCAAGTMAVPGETACREVAPCGEGAWGDLPVDEQTQFVDAAYAGADADGSAAKPWRTVGDGVLAAAPGGVVAVAAGTYAEDVIVDKPVRLWGRCPAMVEIAGAGPDTSAAITVDPGADAAEIRGLAVRSAGVGIVVSGSSGVVVDEVWVHGTGAQGVKVYNEHGPAQLTVRGALIEEAHSVGAHCAGAELVLESSVVRGTLETAEFRGSGIGASRGEGDAPASVTVRGSIIEQSRGTGVYIIASEAVVEDSVIRDSLGIDADAAGMGVVAFRNSRGQPGEVAIRRSVIEGNEEAGMFVQGSSATVEDTVVRDTRPYPGKLRTGWGIYVVADIAAGLRSEATLERVVVERSRDVGVALFGADGSLDGVIVRDTLPRDMDGNHGIGLAVASGNELHGRVTARGAVIEGSRTAGVFIEGAEATLEGVAIRRTLPRASDERFGRGIAVQGLDAQGAPSRLELRSSLVEDSVETGLSIIGSTATLEATTVRGTRSSSDGLRGNGVTVSKDADDAEVTLTDVRIEENDGAAVASFGASVSLERTTLECNFIDLNVETELGTAGKITDSGQNQCGCQGVSIPCQAKSEGLAPPEPLPPALEP</sequence>
<dbReference type="Proteomes" id="UP000075502">
    <property type="component" value="Unassembled WGS sequence"/>
</dbReference>
<accession>A0A150U048</accession>
<gene>
    <name evidence="2" type="ORF">BE21_13235</name>
</gene>
<feature type="region of interest" description="Disordered" evidence="1">
    <location>
        <begin position="40"/>
        <end position="63"/>
    </location>
</feature>
<evidence type="ECO:0000313" key="3">
    <source>
        <dbReference type="Proteomes" id="UP000075502"/>
    </source>
</evidence>
<dbReference type="AlphaFoldDB" id="A0A150U048"/>
<dbReference type="SMART" id="SM00710">
    <property type="entry name" value="PbH1"/>
    <property type="match status" value="9"/>
</dbReference>
<name>A0A150U048_SORCE</name>
<dbReference type="Gene3D" id="2.160.20.10">
    <property type="entry name" value="Single-stranded right-handed beta-helix, Pectin lyase-like"/>
    <property type="match status" value="1"/>
</dbReference>
<reference evidence="2 3" key="1">
    <citation type="submission" date="2014-02" db="EMBL/GenBank/DDBJ databases">
        <title>The small core and large imbalanced accessory genome model reveals a collaborative survival strategy of Sorangium cellulosum strains in nature.</title>
        <authorList>
            <person name="Han K."/>
            <person name="Peng R."/>
            <person name="Blom J."/>
            <person name="Li Y.-Z."/>
        </authorList>
    </citation>
    <scope>NUCLEOTIDE SEQUENCE [LARGE SCALE GENOMIC DNA]</scope>
    <source>
        <strain evidence="2 3">So0007-03</strain>
    </source>
</reference>
<evidence type="ECO:0000256" key="1">
    <source>
        <dbReference type="SAM" id="MobiDB-lite"/>
    </source>
</evidence>
<dbReference type="EMBL" id="JEME01000411">
    <property type="protein sequence ID" value="KYG10236.1"/>
    <property type="molecule type" value="Genomic_DNA"/>
</dbReference>
<evidence type="ECO:0000313" key="2">
    <source>
        <dbReference type="EMBL" id="KYG10236.1"/>
    </source>
</evidence>
<dbReference type="InterPro" id="IPR006626">
    <property type="entry name" value="PbH1"/>
</dbReference>
<protein>
    <submittedName>
        <fullName evidence="2">Uncharacterized protein</fullName>
    </submittedName>
</protein>
<dbReference type="InterPro" id="IPR011050">
    <property type="entry name" value="Pectin_lyase_fold/virulence"/>
</dbReference>
<dbReference type="SUPFAM" id="SSF51126">
    <property type="entry name" value="Pectin lyase-like"/>
    <property type="match status" value="2"/>
</dbReference>
<proteinExistence type="predicted"/>
<dbReference type="InterPro" id="IPR012334">
    <property type="entry name" value="Pectin_lyas_fold"/>
</dbReference>